<organism evidence="4 5">
    <name type="scientific">Cloacibacillus evryensis</name>
    <dbReference type="NCBI Taxonomy" id="508460"/>
    <lineage>
        <taxon>Bacteria</taxon>
        <taxon>Thermotogati</taxon>
        <taxon>Synergistota</taxon>
        <taxon>Synergistia</taxon>
        <taxon>Synergistales</taxon>
        <taxon>Synergistaceae</taxon>
        <taxon>Cloacibacillus</taxon>
    </lineage>
</organism>
<evidence type="ECO:0000313" key="4">
    <source>
        <dbReference type="EMBL" id="MCQ4815481.1"/>
    </source>
</evidence>
<proteinExistence type="predicted"/>
<dbReference type="AlphaFoldDB" id="A0AAW5K6J8"/>
<feature type="DNA-binding region" description="H-T-H motif" evidence="2">
    <location>
        <begin position="28"/>
        <end position="47"/>
    </location>
</feature>
<dbReference type="InterPro" id="IPR001647">
    <property type="entry name" value="HTH_TetR"/>
</dbReference>
<sequence length="185" mass="21754">MPKTDITKTALGVCLKELMKKKRLGQITVKDITSQCGVSRNVFYYHFRDKYDLVHWIFYSETLPVINTFSDPERYLDGFVNLCKYMLQNRDFYMEVFNYVGQNSLSDSLVESYFELMKIHILTVYTQVGYRLAEDELYILGRLEAYAYVGVIMEWVRGGMQANYMIYFEKLKKIKANLAFPLEAA</sequence>
<dbReference type="Gene3D" id="1.10.357.10">
    <property type="entry name" value="Tetracycline Repressor, domain 2"/>
    <property type="match status" value="1"/>
</dbReference>
<dbReference type="InterPro" id="IPR009057">
    <property type="entry name" value="Homeodomain-like_sf"/>
</dbReference>
<comment type="caution">
    <text evidence="4">The sequence shown here is derived from an EMBL/GenBank/DDBJ whole genome shotgun (WGS) entry which is preliminary data.</text>
</comment>
<dbReference type="Pfam" id="PF00440">
    <property type="entry name" value="TetR_N"/>
    <property type="match status" value="1"/>
</dbReference>
<dbReference type="InterPro" id="IPR039532">
    <property type="entry name" value="TetR_C_Firmicutes"/>
</dbReference>
<feature type="domain" description="HTH tetR-type" evidence="3">
    <location>
        <begin position="5"/>
        <end position="65"/>
    </location>
</feature>
<evidence type="ECO:0000256" key="2">
    <source>
        <dbReference type="PROSITE-ProRule" id="PRU00335"/>
    </source>
</evidence>
<dbReference type="EMBL" id="JANFYT010000038">
    <property type="protein sequence ID" value="MCQ4815481.1"/>
    <property type="molecule type" value="Genomic_DNA"/>
</dbReference>
<protein>
    <submittedName>
        <fullName evidence="4">TetR/AcrR family transcriptional regulator C-terminal domain-containing protein</fullName>
    </submittedName>
</protein>
<name>A0AAW5K6J8_9BACT</name>
<gene>
    <name evidence="4" type="ORF">NE630_13670</name>
</gene>
<dbReference type="PROSITE" id="PS50977">
    <property type="entry name" value="HTH_TETR_2"/>
    <property type="match status" value="1"/>
</dbReference>
<keyword evidence="1 2" id="KW-0238">DNA-binding</keyword>
<dbReference type="Proteomes" id="UP001205919">
    <property type="component" value="Unassembled WGS sequence"/>
</dbReference>
<dbReference type="GO" id="GO:0003677">
    <property type="term" value="F:DNA binding"/>
    <property type="evidence" value="ECO:0007669"/>
    <property type="project" value="UniProtKB-UniRule"/>
</dbReference>
<evidence type="ECO:0000256" key="1">
    <source>
        <dbReference type="ARBA" id="ARBA00023125"/>
    </source>
</evidence>
<dbReference type="SUPFAM" id="SSF46689">
    <property type="entry name" value="Homeodomain-like"/>
    <property type="match status" value="1"/>
</dbReference>
<evidence type="ECO:0000259" key="3">
    <source>
        <dbReference type="PROSITE" id="PS50977"/>
    </source>
</evidence>
<dbReference type="RefSeq" id="WP_008709773.1">
    <property type="nucleotide sequence ID" value="NZ_CABKQM010000004.1"/>
</dbReference>
<accession>A0AAW5K6J8</accession>
<dbReference type="Pfam" id="PF14278">
    <property type="entry name" value="TetR_C_8"/>
    <property type="match status" value="1"/>
</dbReference>
<evidence type="ECO:0000313" key="5">
    <source>
        <dbReference type="Proteomes" id="UP001205919"/>
    </source>
</evidence>
<reference evidence="4 5" key="1">
    <citation type="submission" date="2022-06" db="EMBL/GenBank/DDBJ databases">
        <title>Isolation of gut microbiota from human fecal samples.</title>
        <authorList>
            <person name="Pamer E.G."/>
            <person name="Barat B."/>
            <person name="Waligurski E."/>
            <person name="Medina S."/>
            <person name="Paddock L."/>
            <person name="Mostad J."/>
        </authorList>
    </citation>
    <scope>NUCLEOTIDE SEQUENCE [LARGE SCALE GENOMIC DNA]</scope>
    <source>
        <strain evidence="4 5">DFI.9.90</strain>
    </source>
</reference>
<keyword evidence="5" id="KW-1185">Reference proteome</keyword>